<evidence type="ECO:0000256" key="2">
    <source>
        <dbReference type="SAM" id="SignalP"/>
    </source>
</evidence>
<name>I3PM88_9NEOP</name>
<evidence type="ECO:0000313" key="3">
    <source>
        <dbReference type="EMBL" id="AFC37855.1"/>
    </source>
</evidence>
<accession>I3PM88</accession>
<feature type="region of interest" description="Disordered" evidence="1">
    <location>
        <begin position="104"/>
        <end position="128"/>
    </location>
</feature>
<feature type="signal peptide" evidence="2">
    <location>
        <begin position="1"/>
        <end position="18"/>
    </location>
</feature>
<protein>
    <submittedName>
        <fullName evidence="3">Mantis fibroin 2</fullName>
    </submittedName>
</protein>
<feature type="compositionally biased region" description="Basic and acidic residues" evidence="1">
    <location>
        <begin position="104"/>
        <end position="120"/>
    </location>
</feature>
<keyword evidence="2" id="KW-0732">Signal</keyword>
<dbReference type="EMBL" id="JQ421308">
    <property type="protein sequence ID" value="AFC37855.1"/>
    <property type="molecule type" value="mRNA"/>
</dbReference>
<gene>
    <name evidence="3" type="primary">MF2a</name>
</gene>
<organism evidence="3">
    <name type="scientific">Pseudomantis albofimbriata</name>
    <dbReference type="NCBI Taxonomy" id="627833"/>
    <lineage>
        <taxon>Eukaryota</taxon>
        <taxon>Metazoa</taxon>
        <taxon>Ecdysozoa</taxon>
        <taxon>Arthropoda</taxon>
        <taxon>Hexapoda</taxon>
        <taxon>Insecta</taxon>
        <taxon>Pterygota</taxon>
        <taxon>Neoptera</taxon>
        <taxon>Polyneoptera</taxon>
        <taxon>Dictyoptera</taxon>
        <taxon>Mantodea</taxon>
        <taxon>Eumantodea</taxon>
        <taxon>Mantoidea</taxon>
        <taxon>Mantidae</taxon>
        <taxon>Hierodulinae</taxon>
        <taxon>Pseudomantis</taxon>
    </lineage>
</organism>
<feature type="region of interest" description="Disordered" evidence="1">
    <location>
        <begin position="140"/>
        <end position="168"/>
    </location>
</feature>
<proteinExistence type="evidence at transcript level"/>
<evidence type="ECO:0000256" key="1">
    <source>
        <dbReference type="SAM" id="MobiDB-lite"/>
    </source>
</evidence>
<dbReference type="AlphaFoldDB" id="I3PM88"/>
<feature type="chain" id="PRO_5003678329" evidence="2">
    <location>
        <begin position="19"/>
        <end position="366"/>
    </location>
</feature>
<reference evidence="3" key="1">
    <citation type="journal article" date="2012" name="Biomacromolecules">
        <title>Natural templates for coiled-coil biomaterials from praying mantis egg cases.</title>
        <authorList>
            <person name="Walker A.A."/>
            <person name="Weisman S."/>
            <person name="Kameda T."/>
            <person name="Sutherland T.D."/>
        </authorList>
    </citation>
    <scope>NUCLEOTIDE SEQUENCE</scope>
    <source>
        <tissue evidence="3">Primary collaterial gland</tissue>
    </source>
</reference>
<sequence length="366" mass="42017">MKFHIAFVLLVVFGAAQAGKNHEVMTYGSGYKTMGDEGGSGVGNEGEDYQDNEGATAATILDESTHHTEEARDIFGTRSEAHAYSAEMFADLVREKRQASIESHKKAEDYAVRANEESKKSQLLKRQARDKQAIAKQYEEKAQKYDRISKQQDIKEQDDYRKSDAESEEYKRSIAVANAALALASAYEEASRMELDATGEMEQQSKELYTKSEEYNKVAEECITRAKKEKELARIEEAKGKEAEAKSQEYENFATDNNKKYNAMKFYGWEFKMKAENERHNADYCRIKSRYLAQLSNYNREQAEALYHFAAAQRKDAELFHRYAMELYKQTRVLTASAAQIMKQHRYTGQEIYSKQPFPHSNYHGA</sequence>